<feature type="compositionally biased region" description="Basic and acidic residues" evidence="9">
    <location>
        <begin position="571"/>
        <end position="592"/>
    </location>
</feature>
<evidence type="ECO:0000256" key="6">
    <source>
        <dbReference type="ARBA" id="ARBA00022824"/>
    </source>
</evidence>
<feature type="domain" description="Signal recognition particle SRP72 subunit RNA-binding" evidence="10">
    <location>
        <begin position="552"/>
        <end position="592"/>
    </location>
</feature>
<dbReference type="Pfam" id="PF08492">
    <property type="entry name" value="SRP72"/>
    <property type="match status" value="1"/>
</dbReference>
<feature type="region of interest" description="Disordered" evidence="9">
    <location>
        <begin position="555"/>
        <end position="610"/>
    </location>
</feature>
<dbReference type="PIRSF" id="PIRSF038922">
    <property type="entry name" value="SRP72"/>
    <property type="match status" value="1"/>
</dbReference>
<dbReference type="PANTHER" id="PTHR14094:SF9">
    <property type="entry name" value="SIGNAL RECOGNITION PARTICLE SUBUNIT SRP72"/>
    <property type="match status" value="1"/>
</dbReference>
<comment type="similarity">
    <text evidence="3">Belongs to the SRP72 family.</text>
</comment>
<evidence type="ECO:0000256" key="9">
    <source>
        <dbReference type="SAM" id="MobiDB-lite"/>
    </source>
</evidence>
<protein>
    <recommendedName>
        <fullName evidence="4">Signal recognition particle subunit SRP72</fullName>
    </recommendedName>
</protein>
<dbReference type="InterPro" id="IPR026270">
    <property type="entry name" value="SRP72"/>
</dbReference>
<keyword evidence="5" id="KW-0963">Cytoplasm</keyword>
<feature type="region of interest" description="Disordered" evidence="9">
    <location>
        <begin position="629"/>
        <end position="661"/>
    </location>
</feature>
<evidence type="ECO:0000256" key="5">
    <source>
        <dbReference type="ARBA" id="ARBA00022490"/>
    </source>
</evidence>
<dbReference type="InterPro" id="IPR031545">
    <property type="entry name" value="SRP72_TPR-like"/>
</dbReference>
<evidence type="ECO:0000256" key="8">
    <source>
        <dbReference type="ARBA" id="ARBA00023274"/>
    </source>
</evidence>
<comment type="subcellular location">
    <subcellularLocation>
        <location evidence="2">Cytoplasm</location>
    </subcellularLocation>
    <subcellularLocation>
        <location evidence="1">Endoplasmic reticulum</location>
    </subcellularLocation>
</comment>
<keyword evidence="8" id="KW-0687">Ribonucleoprotein</keyword>
<evidence type="ECO:0000256" key="7">
    <source>
        <dbReference type="ARBA" id="ARBA00023135"/>
    </source>
</evidence>
<evidence type="ECO:0000256" key="3">
    <source>
        <dbReference type="ARBA" id="ARBA00007676"/>
    </source>
</evidence>
<sequence>MKKTLSEEKDKIKSLFADIDRHMSNADYERGVKDCNRLLHISPDNELAFRCKIICCIHLDRISDAITFMTKNPKMTKKLGFEKAYCYYRLNDIKTAKEVLDKCEDSTRKRELMTQILYRMEMYEKAYDSCKEVIRVGEDEYDEERQTNLAAIKACLVGSGTGGRLDKVDFDTHEIRYNQACALIAEKRYSEAIEILKDAEVKARETLKKDGLTEEEIEEEISMITIQSSFCRQKLGRQKEAMALYSKALKNKPRASDLVAVASNNILCINRDHNIFDSKKRIKAIHADGADSKLTRAQRRDILINQCLFYLLTGQIGLCKETCDLTASKFPEAEHEIFLINTALVLKTDGVTAAKSFVAPIVGNSEDMRLRVNLCFVQQLLRDKNRKEALSILEDLAKQSCKPGLIGALVTLYNHEGNVDDAVLTLNQAVDFHRRRGSSEKLLLVLWRQAASILIEQGNVAEAVKSLEELQKSSPNDITILAQLIMAYSKYDLGKAHKLSSQLPPAPLIDNLDLEALESPNWSNAIKLLKKSSNTKSDSIPGTPQVSSVAVNIAESKKKKKKTKCKSKLPKKFDPDYKPDPERWLPKHERTGSRLRKQRRGKGDVLKGTQGADSATSVIYDMSAKMLPRKDSEMTMSSSSSRSSFETLKTSKRKGSEQKFHRSTVITSGSFSLSSLYLGSSVVFCIREGKGEPNYFSEDSVSVGP</sequence>
<keyword evidence="6" id="KW-0256">Endoplasmic reticulum</keyword>
<dbReference type="SUPFAM" id="SSF48452">
    <property type="entry name" value="TPR-like"/>
    <property type="match status" value="2"/>
</dbReference>
<dbReference type="Pfam" id="PF13174">
    <property type="entry name" value="TPR_6"/>
    <property type="match status" value="1"/>
</dbReference>
<reference evidence="11 12" key="1">
    <citation type="submission" date="2024-08" db="EMBL/GenBank/DDBJ databases">
        <authorList>
            <person name="Cucini C."/>
            <person name="Frati F."/>
        </authorList>
    </citation>
    <scope>NUCLEOTIDE SEQUENCE [LARGE SCALE GENOMIC DNA]</scope>
</reference>
<dbReference type="Proteomes" id="UP001642540">
    <property type="component" value="Unassembled WGS sequence"/>
</dbReference>
<dbReference type="PANTHER" id="PTHR14094">
    <property type="entry name" value="SIGNAL RECOGNITION PARTICLE 72"/>
    <property type="match status" value="1"/>
</dbReference>
<feature type="compositionally biased region" description="Basic residues" evidence="9">
    <location>
        <begin position="557"/>
        <end position="570"/>
    </location>
</feature>
<dbReference type="EMBL" id="CAXLJM020000020">
    <property type="protein sequence ID" value="CAL8087026.1"/>
    <property type="molecule type" value="Genomic_DNA"/>
</dbReference>
<accession>A0ABP1Q434</accession>
<dbReference type="InterPro" id="IPR019734">
    <property type="entry name" value="TPR_rpt"/>
</dbReference>
<evidence type="ECO:0000313" key="11">
    <source>
        <dbReference type="EMBL" id="CAL8087026.1"/>
    </source>
</evidence>
<proteinExistence type="inferred from homology"/>
<dbReference type="InterPro" id="IPR013699">
    <property type="entry name" value="Signal_recog_part_SRP72_RNA-bd"/>
</dbReference>
<evidence type="ECO:0000259" key="10">
    <source>
        <dbReference type="Pfam" id="PF08492"/>
    </source>
</evidence>
<dbReference type="SMART" id="SM00028">
    <property type="entry name" value="TPR"/>
    <property type="match status" value="3"/>
</dbReference>
<comment type="caution">
    <text evidence="11">The sequence shown here is derived from an EMBL/GenBank/DDBJ whole genome shotgun (WGS) entry which is preliminary data.</text>
</comment>
<dbReference type="Pfam" id="PF17004">
    <property type="entry name" value="SRP_TPR_like"/>
    <property type="match status" value="1"/>
</dbReference>
<evidence type="ECO:0000256" key="2">
    <source>
        <dbReference type="ARBA" id="ARBA00004496"/>
    </source>
</evidence>
<gene>
    <name evidence="11" type="ORF">ODALV1_LOCUS6613</name>
</gene>
<evidence type="ECO:0000256" key="4">
    <source>
        <dbReference type="ARBA" id="ARBA00018350"/>
    </source>
</evidence>
<organism evidence="11 12">
    <name type="scientific">Orchesella dallaii</name>
    <dbReference type="NCBI Taxonomy" id="48710"/>
    <lineage>
        <taxon>Eukaryota</taxon>
        <taxon>Metazoa</taxon>
        <taxon>Ecdysozoa</taxon>
        <taxon>Arthropoda</taxon>
        <taxon>Hexapoda</taxon>
        <taxon>Collembola</taxon>
        <taxon>Entomobryomorpha</taxon>
        <taxon>Entomobryoidea</taxon>
        <taxon>Orchesellidae</taxon>
        <taxon>Orchesellinae</taxon>
        <taxon>Orchesella</taxon>
    </lineage>
</organism>
<evidence type="ECO:0000256" key="1">
    <source>
        <dbReference type="ARBA" id="ARBA00004240"/>
    </source>
</evidence>
<name>A0ABP1Q434_9HEXA</name>
<keyword evidence="7" id="KW-0733">Signal recognition particle</keyword>
<dbReference type="InterPro" id="IPR011990">
    <property type="entry name" value="TPR-like_helical_dom_sf"/>
</dbReference>
<evidence type="ECO:0000313" key="12">
    <source>
        <dbReference type="Proteomes" id="UP001642540"/>
    </source>
</evidence>
<keyword evidence="12" id="KW-1185">Reference proteome</keyword>
<dbReference type="Gene3D" id="1.25.40.10">
    <property type="entry name" value="Tetratricopeptide repeat domain"/>
    <property type="match status" value="2"/>
</dbReference>